<sequence>MTARIKKSFSDLDVNPLLYWLTLTYLITRTIEKFTGTSEFWSSFWNGIIDFFGEDDFNFKFLYTMIYLNIIYFGFGFLYVIMDITNKPKFMQKYKTQPEQHQPLDMNKFLPALMVVIFNQFILSGIAIYWTYRSGDWMLSTNIRETPTFTRLIAEIFGFGLTYEFVFYYSHRLLHHKSIYQYIHKVHHKWQAPVALMAAYCHPIEHIVSNLLPFIISNLLFRHTLATTWVIYAVAIISTLGDHSGYHLPFLHSPQFHDYHHLKFFENFGSNGFIDKFHGTNKKFEESIQGLRHRTLWSLKSSNELFPDDKVTEKEN</sequence>
<evidence type="ECO:0000256" key="3">
    <source>
        <dbReference type="ARBA" id="ARBA00022989"/>
    </source>
</evidence>
<evidence type="ECO:0000313" key="8">
    <source>
        <dbReference type="Proteomes" id="UP001107558"/>
    </source>
</evidence>
<dbReference type="Pfam" id="PF04116">
    <property type="entry name" value="FA_hydroxylase"/>
    <property type="match status" value="1"/>
</dbReference>
<proteinExistence type="predicted"/>
<feature type="transmembrane region" description="Helical" evidence="5">
    <location>
        <begin position="152"/>
        <end position="170"/>
    </location>
</feature>
<dbReference type="GO" id="GO:0016020">
    <property type="term" value="C:membrane"/>
    <property type="evidence" value="ECO:0007669"/>
    <property type="project" value="UniProtKB-SubCell"/>
</dbReference>
<dbReference type="OrthoDB" id="408954at2759"/>
<dbReference type="GO" id="GO:0016491">
    <property type="term" value="F:oxidoreductase activity"/>
    <property type="evidence" value="ECO:0007669"/>
    <property type="project" value="InterPro"/>
</dbReference>
<dbReference type="InterPro" id="IPR050307">
    <property type="entry name" value="Sterol_Desaturase_Related"/>
</dbReference>
<reference evidence="7" key="1">
    <citation type="submission" date="2021-03" db="EMBL/GenBank/DDBJ databases">
        <title>Chromosome level genome of the anhydrobiotic midge Polypedilum vanderplanki.</title>
        <authorList>
            <person name="Yoshida Y."/>
            <person name="Kikawada T."/>
            <person name="Gusev O."/>
        </authorList>
    </citation>
    <scope>NUCLEOTIDE SEQUENCE</scope>
    <source>
        <strain evidence="7">NIAS01</strain>
        <tissue evidence="7">Whole body or cell culture</tissue>
    </source>
</reference>
<evidence type="ECO:0000256" key="5">
    <source>
        <dbReference type="SAM" id="Phobius"/>
    </source>
</evidence>
<evidence type="ECO:0000259" key="6">
    <source>
        <dbReference type="Pfam" id="PF04116"/>
    </source>
</evidence>
<evidence type="ECO:0000256" key="2">
    <source>
        <dbReference type="ARBA" id="ARBA00022692"/>
    </source>
</evidence>
<dbReference type="InterPro" id="IPR006694">
    <property type="entry name" value="Fatty_acid_hydroxylase"/>
</dbReference>
<dbReference type="Proteomes" id="UP001107558">
    <property type="component" value="Chromosome 1"/>
</dbReference>
<evidence type="ECO:0000313" key="7">
    <source>
        <dbReference type="EMBL" id="KAG5683685.1"/>
    </source>
</evidence>
<organism evidence="7 8">
    <name type="scientific">Polypedilum vanderplanki</name>
    <name type="common">Sleeping chironomid midge</name>
    <dbReference type="NCBI Taxonomy" id="319348"/>
    <lineage>
        <taxon>Eukaryota</taxon>
        <taxon>Metazoa</taxon>
        <taxon>Ecdysozoa</taxon>
        <taxon>Arthropoda</taxon>
        <taxon>Hexapoda</taxon>
        <taxon>Insecta</taxon>
        <taxon>Pterygota</taxon>
        <taxon>Neoptera</taxon>
        <taxon>Endopterygota</taxon>
        <taxon>Diptera</taxon>
        <taxon>Nematocera</taxon>
        <taxon>Chironomoidea</taxon>
        <taxon>Chironomidae</taxon>
        <taxon>Chironominae</taxon>
        <taxon>Polypedilum</taxon>
        <taxon>Polypedilum</taxon>
    </lineage>
</organism>
<comment type="subcellular location">
    <subcellularLocation>
        <location evidence="1">Membrane</location>
    </subcellularLocation>
</comment>
<feature type="transmembrane region" description="Helical" evidence="5">
    <location>
        <begin position="109"/>
        <end position="132"/>
    </location>
</feature>
<accession>A0A9J6CNY7</accession>
<name>A0A9J6CNY7_POLVA</name>
<dbReference type="GO" id="GO:0005506">
    <property type="term" value="F:iron ion binding"/>
    <property type="evidence" value="ECO:0007669"/>
    <property type="project" value="InterPro"/>
</dbReference>
<keyword evidence="8" id="KW-1185">Reference proteome</keyword>
<evidence type="ECO:0000256" key="1">
    <source>
        <dbReference type="ARBA" id="ARBA00004370"/>
    </source>
</evidence>
<dbReference type="EMBL" id="JADBJN010000001">
    <property type="protein sequence ID" value="KAG5683685.1"/>
    <property type="molecule type" value="Genomic_DNA"/>
</dbReference>
<protein>
    <recommendedName>
        <fullName evidence="6">Fatty acid hydroxylase domain-containing protein</fullName>
    </recommendedName>
</protein>
<dbReference type="GO" id="GO:0008610">
    <property type="term" value="P:lipid biosynthetic process"/>
    <property type="evidence" value="ECO:0007669"/>
    <property type="project" value="InterPro"/>
</dbReference>
<keyword evidence="2 5" id="KW-0812">Transmembrane</keyword>
<comment type="caution">
    <text evidence="7">The sequence shown here is derived from an EMBL/GenBank/DDBJ whole genome shotgun (WGS) entry which is preliminary data.</text>
</comment>
<feature type="domain" description="Fatty acid hydroxylase" evidence="6">
    <location>
        <begin position="160"/>
        <end position="280"/>
    </location>
</feature>
<evidence type="ECO:0000256" key="4">
    <source>
        <dbReference type="ARBA" id="ARBA00023136"/>
    </source>
</evidence>
<keyword evidence="3 5" id="KW-1133">Transmembrane helix</keyword>
<gene>
    <name evidence="7" type="ORF">PVAND_012951</name>
</gene>
<keyword evidence="4 5" id="KW-0472">Membrane</keyword>
<dbReference type="PANTHER" id="PTHR11863">
    <property type="entry name" value="STEROL DESATURASE"/>
    <property type="match status" value="1"/>
</dbReference>
<feature type="transmembrane region" description="Helical" evidence="5">
    <location>
        <begin position="61"/>
        <end position="82"/>
    </location>
</feature>
<dbReference type="AlphaFoldDB" id="A0A9J6CNY7"/>